<dbReference type="AlphaFoldDB" id="A0A1N7MY77"/>
<gene>
    <name evidence="2" type="ORF">SAMN05421760_107101</name>
</gene>
<proteinExistence type="predicted"/>
<evidence type="ECO:0000313" key="3">
    <source>
        <dbReference type="Proteomes" id="UP000185999"/>
    </source>
</evidence>
<evidence type="ECO:0000313" key="2">
    <source>
        <dbReference type="EMBL" id="SIS90901.1"/>
    </source>
</evidence>
<dbReference type="OrthoDB" id="8942869at2"/>
<keyword evidence="1" id="KW-0472">Membrane</keyword>
<dbReference type="EMBL" id="FTOE01000007">
    <property type="protein sequence ID" value="SIS90901.1"/>
    <property type="molecule type" value="Genomic_DNA"/>
</dbReference>
<dbReference type="InterPro" id="IPR008407">
    <property type="entry name" value="Brnchd-chn_aa_trnsp_AzlD"/>
</dbReference>
<feature type="transmembrane region" description="Helical" evidence="1">
    <location>
        <begin position="40"/>
        <end position="60"/>
    </location>
</feature>
<feature type="transmembrane region" description="Helical" evidence="1">
    <location>
        <begin position="72"/>
        <end position="100"/>
    </location>
</feature>
<keyword evidence="1" id="KW-0812">Transmembrane</keyword>
<sequence length="106" mass="11812">MSDTNLWIFFVIIGVGTFLLRGCFILLPGSQRQPVWLNRALHYVPASVLAALVFPALIRLQSEGLEYDWHRLLAALVAALVAWKSKNMLLTLGIGMGVLWGTEFIT</sequence>
<dbReference type="STRING" id="619304.SAMN05421760_107101"/>
<evidence type="ECO:0000256" key="1">
    <source>
        <dbReference type="SAM" id="Phobius"/>
    </source>
</evidence>
<protein>
    <submittedName>
        <fullName evidence="2">Branched-chain amino acid transport protein</fullName>
    </submittedName>
</protein>
<dbReference type="RefSeq" id="WP_054340779.1">
    <property type="nucleotide sequence ID" value="NZ_FTOE01000007.1"/>
</dbReference>
<name>A0A1N7MY77_9GAMM</name>
<keyword evidence="1" id="KW-1133">Transmembrane helix</keyword>
<dbReference type="Pfam" id="PF05437">
    <property type="entry name" value="AzlD"/>
    <property type="match status" value="1"/>
</dbReference>
<reference evidence="3" key="1">
    <citation type="submission" date="2017-01" db="EMBL/GenBank/DDBJ databases">
        <authorList>
            <person name="Varghese N."/>
            <person name="Submissions S."/>
        </authorList>
    </citation>
    <scope>NUCLEOTIDE SEQUENCE [LARGE SCALE GENOMIC DNA]</scope>
    <source>
        <strain evidence="3">DSM 22306</strain>
    </source>
</reference>
<accession>A0A1N7MY77</accession>
<keyword evidence="3" id="KW-1185">Reference proteome</keyword>
<organism evidence="2 3">
    <name type="scientific">Neptunomonas antarctica</name>
    <dbReference type="NCBI Taxonomy" id="619304"/>
    <lineage>
        <taxon>Bacteria</taxon>
        <taxon>Pseudomonadati</taxon>
        <taxon>Pseudomonadota</taxon>
        <taxon>Gammaproteobacteria</taxon>
        <taxon>Oceanospirillales</taxon>
        <taxon>Oceanospirillaceae</taxon>
        <taxon>Neptunomonas</taxon>
    </lineage>
</organism>
<dbReference type="Proteomes" id="UP000185999">
    <property type="component" value="Unassembled WGS sequence"/>
</dbReference>
<feature type="transmembrane region" description="Helical" evidence="1">
    <location>
        <begin position="6"/>
        <end position="28"/>
    </location>
</feature>